<accession>A0A835ADF0</accession>
<dbReference type="AlphaFoldDB" id="A0A835ADF0"/>
<organism evidence="2 3">
    <name type="scientific">Digitaria exilis</name>
    <dbReference type="NCBI Taxonomy" id="1010633"/>
    <lineage>
        <taxon>Eukaryota</taxon>
        <taxon>Viridiplantae</taxon>
        <taxon>Streptophyta</taxon>
        <taxon>Embryophyta</taxon>
        <taxon>Tracheophyta</taxon>
        <taxon>Spermatophyta</taxon>
        <taxon>Magnoliopsida</taxon>
        <taxon>Liliopsida</taxon>
        <taxon>Poales</taxon>
        <taxon>Poaceae</taxon>
        <taxon>PACMAD clade</taxon>
        <taxon>Panicoideae</taxon>
        <taxon>Panicodae</taxon>
        <taxon>Paniceae</taxon>
        <taxon>Anthephorinae</taxon>
        <taxon>Digitaria</taxon>
    </lineage>
</organism>
<dbReference type="Proteomes" id="UP000636709">
    <property type="component" value="Unassembled WGS sequence"/>
</dbReference>
<evidence type="ECO:0000256" key="1">
    <source>
        <dbReference type="SAM" id="MobiDB-lite"/>
    </source>
</evidence>
<proteinExistence type="predicted"/>
<keyword evidence="3" id="KW-1185">Reference proteome</keyword>
<evidence type="ECO:0000313" key="2">
    <source>
        <dbReference type="EMBL" id="KAF8662848.1"/>
    </source>
</evidence>
<name>A0A835ADF0_9POAL</name>
<feature type="region of interest" description="Disordered" evidence="1">
    <location>
        <begin position="1"/>
        <end position="25"/>
    </location>
</feature>
<protein>
    <submittedName>
        <fullName evidence="2">Uncharacterized protein</fullName>
    </submittedName>
</protein>
<comment type="caution">
    <text evidence="2">The sequence shown here is derived from an EMBL/GenBank/DDBJ whole genome shotgun (WGS) entry which is preliminary data.</text>
</comment>
<dbReference type="EMBL" id="JACEFO010002379">
    <property type="protein sequence ID" value="KAF8662848.1"/>
    <property type="molecule type" value="Genomic_DNA"/>
</dbReference>
<gene>
    <name evidence="2" type="ORF">HU200_055428</name>
</gene>
<evidence type="ECO:0000313" key="3">
    <source>
        <dbReference type="Proteomes" id="UP000636709"/>
    </source>
</evidence>
<reference evidence="2" key="1">
    <citation type="submission" date="2020-07" db="EMBL/GenBank/DDBJ databases">
        <title>Genome sequence and genetic diversity analysis of an under-domesticated orphan crop, white fonio (Digitaria exilis).</title>
        <authorList>
            <person name="Bennetzen J.L."/>
            <person name="Chen S."/>
            <person name="Ma X."/>
            <person name="Wang X."/>
            <person name="Yssel A.E.J."/>
            <person name="Chaluvadi S.R."/>
            <person name="Johnson M."/>
            <person name="Gangashetty P."/>
            <person name="Hamidou F."/>
            <person name="Sanogo M.D."/>
            <person name="Zwaenepoel A."/>
            <person name="Wallace J."/>
            <person name="Van De Peer Y."/>
            <person name="Van Deynze A."/>
        </authorList>
    </citation>
    <scope>NUCLEOTIDE SEQUENCE</scope>
    <source>
        <tissue evidence="2">Leaves</tissue>
    </source>
</reference>
<sequence>MNPWTIDTGFGSMPDSSGRPKDKEK</sequence>